<dbReference type="Gene3D" id="3.40.50.720">
    <property type="entry name" value="NAD(P)-binding Rossmann-like Domain"/>
    <property type="match status" value="1"/>
</dbReference>
<dbReference type="PRINTS" id="PR00081">
    <property type="entry name" value="GDHRDH"/>
</dbReference>
<dbReference type="Pfam" id="PF13561">
    <property type="entry name" value="adh_short_C2"/>
    <property type="match status" value="1"/>
</dbReference>
<dbReference type="SUPFAM" id="SSF51735">
    <property type="entry name" value="NAD(P)-binding Rossmann-fold domains"/>
    <property type="match status" value="1"/>
</dbReference>
<organism evidence="3 4">
    <name type="scientific">Nocardiopsis aegyptia</name>
    <dbReference type="NCBI Taxonomy" id="220378"/>
    <lineage>
        <taxon>Bacteria</taxon>
        <taxon>Bacillati</taxon>
        <taxon>Actinomycetota</taxon>
        <taxon>Actinomycetes</taxon>
        <taxon>Streptosporangiales</taxon>
        <taxon>Nocardiopsidaceae</taxon>
        <taxon>Nocardiopsis</taxon>
    </lineage>
</organism>
<comment type="caution">
    <text evidence="3">The sequence shown here is derived from an EMBL/GenBank/DDBJ whole genome shotgun (WGS) entry which is preliminary data.</text>
</comment>
<dbReference type="Proteomes" id="UP000572051">
    <property type="component" value="Unassembled WGS sequence"/>
</dbReference>
<proteinExistence type="inferred from homology"/>
<dbReference type="EC" id="1.1.1.47" evidence="3"/>
<dbReference type="PRINTS" id="PR00080">
    <property type="entry name" value="SDRFAMILY"/>
</dbReference>
<dbReference type="FunFam" id="3.40.50.720:FF:000084">
    <property type="entry name" value="Short-chain dehydrogenase reductase"/>
    <property type="match status" value="1"/>
</dbReference>
<dbReference type="InterPro" id="IPR036291">
    <property type="entry name" value="NAD(P)-bd_dom_sf"/>
</dbReference>
<dbReference type="PANTHER" id="PTHR43669">
    <property type="entry name" value="5-KETO-D-GLUCONATE 5-REDUCTASE"/>
    <property type="match status" value="1"/>
</dbReference>
<evidence type="ECO:0000256" key="2">
    <source>
        <dbReference type="ARBA" id="ARBA00023002"/>
    </source>
</evidence>
<protein>
    <submittedName>
        <fullName evidence="3">Glucose 1-dehydrogenase</fullName>
        <ecNumber evidence="3">1.1.1.47</ecNumber>
    </submittedName>
</protein>
<dbReference type="RefSeq" id="WP_179820573.1">
    <property type="nucleotide sequence ID" value="NZ_JACCFS010000001.1"/>
</dbReference>
<keyword evidence="2 3" id="KW-0560">Oxidoreductase</keyword>
<gene>
    <name evidence="3" type="ORF">HNR10_000543</name>
</gene>
<dbReference type="NCBIfam" id="NF005559">
    <property type="entry name" value="PRK07231.1"/>
    <property type="match status" value="1"/>
</dbReference>
<keyword evidence="4" id="KW-1185">Reference proteome</keyword>
<reference evidence="3 4" key="1">
    <citation type="submission" date="2020-07" db="EMBL/GenBank/DDBJ databases">
        <title>Sequencing the genomes of 1000 actinobacteria strains.</title>
        <authorList>
            <person name="Klenk H.-P."/>
        </authorList>
    </citation>
    <scope>NUCLEOTIDE SEQUENCE [LARGE SCALE GENOMIC DNA]</scope>
    <source>
        <strain evidence="3 4">DSM 44442</strain>
    </source>
</reference>
<evidence type="ECO:0000313" key="4">
    <source>
        <dbReference type="Proteomes" id="UP000572051"/>
    </source>
</evidence>
<dbReference type="GO" id="GO:0047936">
    <property type="term" value="F:glucose 1-dehydrogenase [NAD(P)+] activity"/>
    <property type="evidence" value="ECO:0007669"/>
    <property type="project" value="UniProtKB-EC"/>
</dbReference>
<accession>A0A7Z0EIE8</accession>
<sequence>MNGEPTTDTFTIEPPGERLLDGRKALVTGADSGIGQGIAYRLAAHGAAVAINHLDDSTTADAMAEEIRDAGGRAVSVRMDVTREDQVQRAFARAAEEFDGLDLLVNNAGIERPFRLVDMELEWWRKVIDVNLTGTFLCSREAARTMLDRGSRGAIINISSVHEEIPWKEFSHYCASKGGQRMFTRSIARELAPHGIRVLAVAPGAIATSINEDVLADPRRREAVEEEIPLGRWGAVSDVAGVVAFLASDRAEYIVGSTVFVDGGMMLYPKFV</sequence>
<name>A0A7Z0EIE8_9ACTN</name>
<dbReference type="EMBL" id="JACCFS010000001">
    <property type="protein sequence ID" value="NYJ32662.1"/>
    <property type="molecule type" value="Genomic_DNA"/>
</dbReference>
<dbReference type="AlphaFoldDB" id="A0A7Z0EIE8"/>
<evidence type="ECO:0000313" key="3">
    <source>
        <dbReference type="EMBL" id="NYJ32662.1"/>
    </source>
</evidence>
<evidence type="ECO:0000256" key="1">
    <source>
        <dbReference type="ARBA" id="ARBA00006484"/>
    </source>
</evidence>
<dbReference type="PANTHER" id="PTHR43669:SF14">
    <property type="entry name" value="OXIDOREDUCTASE"/>
    <property type="match status" value="1"/>
</dbReference>
<comment type="similarity">
    <text evidence="1">Belongs to the short-chain dehydrogenases/reductases (SDR) family.</text>
</comment>
<dbReference type="InterPro" id="IPR002347">
    <property type="entry name" value="SDR_fam"/>
</dbReference>